<comment type="caution">
    <text evidence="1">The sequence shown here is derived from an EMBL/GenBank/DDBJ whole genome shotgun (WGS) entry which is preliminary data.</text>
</comment>
<dbReference type="InterPro" id="IPR025935">
    <property type="entry name" value="AbiH"/>
</dbReference>
<accession>A0A4S2DBN3</accession>
<sequence>MKEERLNQDHKIVLVMGNGFDLDLGLKTSYKSFIDSTYFKERLKKESNIGDDSNVFSYLYEKIGLKQWIDIEQELLTLATLKKKVRNHKGNLVDGLNKANIDLEYTFDCLLTELCNYLQSLDYNNIKINSTALKILKAVVSYPNSEIISYNYTDIMRLAPIIKTAIDCPIEYVHGSLRDRSIILGFQDDVEIDKSFCFMIKSFNPNFRSHNVRAKLLDADEIIFFGHSLGSTDYHYFEDLFRYQSQPDKANQNLVLRIFTYDENARRDILFQLRKMNNKRTDMIYELCDFEIYRTESGVDEYKITKYLEELVNRISMLQPIPPVLPV</sequence>
<dbReference type="EMBL" id="SRYX01000020">
    <property type="protein sequence ID" value="TGY38261.1"/>
    <property type="molecule type" value="Genomic_DNA"/>
</dbReference>
<gene>
    <name evidence="1" type="ORF">E5353_07130</name>
</gene>
<evidence type="ECO:0008006" key="3">
    <source>
        <dbReference type="Google" id="ProtNLM"/>
    </source>
</evidence>
<dbReference type="RefSeq" id="WP_135999387.1">
    <property type="nucleotide sequence ID" value="NZ_CAQOQR010000125.1"/>
</dbReference>
<organism evidence="1 2">
    <name type="scientific">Bacteroides caecimuris</name>
    <dbReference type="NCBI Taxonomy" id="1796613"/>
    <lineage>
        <taxon>Bacteria</taxon>
        <taxon>Pseudomonadati</taxon>
        <taxon>Bacteroidota</taxon>
        <taxon>Bacteroidia</taxon>
        <taxon>Bacteroidales</taxon>
        <taxon>Bacteroidaceae</taxon>
        <taxon>Bacteroides</taxon>
    </lineage>
</organism>
<name>A0A4S2DBN3_9BACE</name>
<evidence type="ECO:0000313" key="2">
    <source>
        <dbReference type="Proteomes" id="UP000309566"/>
    </source>
</evidence>
<reference evidence="1 2" key="1">
    <citation type="submission" date="2019-04" db="EMBL/GenBank/DDBJ databases">
        <title>Microbes associate with the intestines of laboratory mice.</title>
        <authorList>
            <person name="Navarre W."/>
            <person name="Wong E."/>
            <person name="Huang K."/>
            <person name="Tropini C."/>
            <person name="Ng K."/>
            <person name="Yu B."/>
        </authorList>
    </citation>
    <scope>NUCLEOTIDE SEQUENCE [LARGE SCALE GENOMIC DNA]</scope>
    <source>
        <strain evidence="1 2">NM63_1-25</strain>
    </source>
</reference>
<evidence type="ECO:0000313" key="1">
    <source>
        <dbReference type="EMBL" id="TGY38261.1"/>
    </source>
</evidence>
<proteinExistence type="predicted"/>
<dbReference type="Pfam" id="PF14253">
    <property type="entry name" value="AbiH"/>
    <property type="match status" value="1"/>
</dbReference>
<dbReference type="Proteomes" id="UP000309566">
    <property type="component" value="Unassembled WGS sequence"/>
</dbReference>
<protein>
    <recommendedName>
        <fullName evidence="3">Bacteriophage abortive infection AbiH</fullName>
    </recommendedName>
</protein>
<dbReference type="AlphaFoldDB" id="A0A4S2DBN3"/>